<proteinExistence type="predicted"/>
<dbReference type="Proteomes" id="UP000572680">
    <property type="component" value="Unassembled WGS sequence"/>
</dbReference>
<evidence type="ECO:0000256" key="2">
    <source>
        <dbReference type="SAM" id="MobiDB-lite"/>
    </source>
</evidence>
<evidence type="ECO:0000256" key="1">
    <source>
        <dbReference type="SAM" id="Coils"/>
    </source>
</evidence>
<feature type="coiled-coil region" evidence="1">
    <location>
        <begin position="60"/>
        <end position="87"/>
    </location>
</feature>
<evidence type="ECO:0000313" key="5">
    <source>
        <dbReference type="Proteomes" id="UP000572680"/>
    </source>
</evidence>
<keyword evidence="3" id="KW-0812">Transmembrane</keyword>
<evidence type="ECO:0000256" key="3">
    <source>
        <dbReference type="SAM" id="Phobius"/>
    </source>
</evidence>
<keyword evidence="3" id="KW-1133">Transmembrane helix</keyword>
<feature type="transmembrane region" description="Helical" evidence="3">
    <location>
        <begin position="41"/>
        <end position="61"/>
    </location>
</feature>
<dbReference type="AlphaFoldDB" id="A0A7W3LMZ1"/>
<sequence length="142" mass="15415">MRIPKRVNTVLDWAEAHLGALAIVVGLALVAAATLTLPPAVGFPIAALIVGLAVGGFVDNLRMSKRIARQRAEIDDLLRQNGALRHRNTVLSSGVITRESQTTQALLMIPEDDGPLNIEPDPGRTQNLPELEELLEEERGER</sequence>
<gene>
    <name evidence="4" type="ORF">HNR61_002742</name>
</gene>
<accession>A0A7W3LMZ1</accession>
<dbReference type="EMBL" id="JACJIA010000003">
    <property type="protein sequence ID" value="MBA8951111.1"/>
    <property type="molecule type" value="Genomic_DNA"/>
</dbReference>
<organism evidence="4 5">
    <name type="scientific">Actinomadura namibiensis</name>
    <dbReference type="NCBI Taxonomy" id="182080"/>
    <lineage>
        <taxon>Bacteria</taxon>
        <taxon>Bacillati</taxon>
        <taxon>Actinomycetota</taxon>
        <taxon>Actinomycetes</taxon>
        <taxon>Streptosporangiales</taxon>
        <taxon>Thermomonosporaceae</taxon>
        <taxon>Actinomadura</taxon>
    </lineage>
</organism>
<reference evidence="4 5" key="1">
    <citation type="submission" date="2020-08" db="EMBL/GenBank/DDBJ databases">
        <title>Genomic Encyclopedia of Type Strains, Phase IV (KMG-IV): sequencing the most valuable type-strain genomes for metagenomic binning, comparative biology and taxonomic classification.</title>
        <authorList>
            <person name="Goeker M."/>
        </authorList>
    </citation>
    <scope>NUCLEOTIDE SEQUENCE [LARGE SCALE GENOMIC DNA]</scope>
    <source>
        <strain evidence="4 5">DSM 44197</strain>
    </source>
</reference>
<comment type="caution">
    <text evidence="4">The sequence shown here is derived from an EMBL/GenBank/DDBJ whole genome shotgun (WGS) entry which is preliminary data.</text>
</comment>
<keyword evidence="5" id="KW-1185">Reference proteome</keyword>
<protein>
    <submittedName>
        <fullName evidence="4">Uncharacterized protein</fullName>
    </submittedName>
</protein>
<keyword evidence="3" id="KW-0472">Membrane</keyword>
<feature type="region of interest" description="Disordered" evidence="2">
    <location>
        <begin position="112"/>
        <end position="142"/>
    </location>
</feature>
<feature type="transmembrane region" description="Helical" evidence="3">
    <location>
        <begin position="12"/>
        <end position="35"/>
    </location>
</feature>
<evidence type="ECO:0000313" key="4">
    <source>
        <dbReference type="EMBL" id="MBA8951111.1"/>
    </source>
</evidence>
<keyword evidence="1" id="KW-0175">Coiled coil</keyword>
<name>A0A7W3LMZ1_ACTNM</name>
<dbReference type="RefSeq" id="WP_182843491.1">
    <property type="nucleotide sequence ID" value="NZ_BAAALP010000009.1"/>
</dbReference>